<comment type="caution">
    <text evidence="1">The sequence shown here is derived from an EMBL/GenBank/DDBJ whole genome shotgun (WGS) entry which is preliminary data.</text>
</comment>
<dbReference type="AlphaFoldDB" id="A0AA36GJJ5"/>
<protein>
    <submittedName>
        <fullName evidence="1">Uncharacterized protein</fullName>
    </submittedName>
</protein>
<evidence type="ECO:0000313" key="2">
    <source>
        <dbReference type="Proteomes" id="UP001176961"/>
    </source>
</evidence>
<evidence type="ECO:0000313" key="1">
    <source>
        <dbReference type="EMBL" id="CAJ0589015.1"/>
    </source>
</evidence>
<proteinExistence type="predicted"/>
<reference evidence="1" key="1">
    <citation type="submission" date="2023-07" db="EMBL/GenBank/DDBJ databases">
        <authorList>
            <consortium name="CYATHOMIX"/>
        </authorList>
    </citation>
    <scope>NUCLEOTIDE SEQUENCE</scope>
    <source>
        <strain evidence="1">N/A</strain>
    </source>
</reference>
<gene>
    <name evidence="1" type="ORF">CYNAS_LOCUS998</name>
</gene>
<keyword evidence="2" id="KW-1185">Reference proteome</keyword>
<dbReference type="EMBL" id="CATQJL010000001">
    <property type="protein sequence ID" value="CAJ0589015.1"/>
    <property type="molecule type" value="Genomic_DNA"/>
</dbReference>
<name>A0AA36GJJ5_CYLNA</name>
<organism evidence="1 2">
    <name type="scientific">Cylicocyclus nassatus</name>
    <name type="common">Nematode worm</name>
    <dbReference type="NCBI Taxonomy" id="53992"/>
    <lineage>
        <taxon>Eukaryota</taxon>
        <taxon>Metazoa</taxon>
        <taxon>Ecdysozoa</taxon>
        <taxon>Nematoda</taxon>
        <taxon>Chromadorea</taxon>
        <taxon>Rhabditida</taxon>
        <taxon>Rhabditina</taxon>
        <taxon>Rhabditomorpha</taxon>
        <taxon>Strongyloidea</taxon>
        <taxon>Strongylidae</taxon>
        <taxon>Cylicocyclus</taxon>
    </lineage>
</organism>
<dbReference type="Proteomes" id="UP001176961">
    <property type="component" value="Unassembled WGS sequence"/>
</dbReference>
<sequence>MYVHTSLAQKSQHNFRDVPSPSIRLVIFSHKHAVLCDYYSEEEKDRTSTYYKISHQGMAMVVIMVHHVTIVLRDGFEPRLSFKASLSSSLLNEKITP</sequence>
<accession>A0AA36GJJ5</accession>